<gene>
    <name evidence="2" type="ORF">NCTC13315_00909</name>
</gene>
<evidence type="ECO:0000313" key="3">
    <source>
        <dbReference type="Proteomes" id="UP000254968"/>
    </source>
</evidence>
<dbReference type="Proteomes" id="UP000254968">
    <property type="component" value="Unassembled WGS sequence"/>
</dbReference>
<feature type="transmembrane region" description="Helical" evidence="1">
    <location>
        <begin position="133"/>
        <end position="153"/>
    </location>
</feature>
<keyword evidence="1" id="KW-0472">Membrane</keyword>
<dbReference type="InterPro" id="IPR046475">
    <property type="entry name" value="DUF6796"/>
</dbReference>
<keyword evidence="1" id="KW-0812">Transmembrane</keyword>
<dbReference type="AlphaFoldDB" id="A0A378I0Y6"/>
<feature type="transmembrane region" description="Helical" evidence="1">
    <location>
        <begin position="159"/>
        <end position="181"/>
    </location>
</feature>
<dbReference type="EMBL" id="UGNV01000001">
    <property type="protein sequence ID" value="STX28380.1"/>
    <property type="molecule type" value="Genomic_DNA"/>
</dbReference>
<feature type="transmembrane region" description="Helical" evidence="1">
    <location>
        <begin position="188"/>
        <end position="210"/>
    </location>
</feature>
<dbReference type="RefSeq" id="WP_115302131.1">
    <property type="nucleotide sequence ID" value="NZ_CAAAHO010000001.1"/>
</dbReference>
<evidence type="ECO:0000313" key="2">
    <source>
        <dbReference type="EMBL" id="STX28380.1"/>
    </source>
</evidence>
<organism evidence="2 3">
    <name type="scientific">Legionella beliardensis</name>
    <dbReference type="NCBI Taxonomy" id="91822"/>
    <lineage>
        <taxon>Bacteria</taxon>
        <taxon>Pseudomonadati</taxon>
        <taxon>Pseudomonadota</taxon>
        <taxon>Gammaproteobacteria</taxon>
        <taxon>Legionellales</taxon>
        <taxon>Legionellaceae</taxon>
        <taxon>Legionella</taxon>
    </lineage>
</organism>
<dbReference type="Pfam" id="PF20599">
    <property type="entry name" value="DUF6796"/>
    <property type="match status" value="1"/>
</dbReference>
<keyword evidence="1" id="KW-1133">Transmembrane helix</keyword>
<evidence type="ECO:0000256" key="1">
    <source>
        <dbReference type="SAM" id="Phobius"/>
    </source>
</evidence>
<dbReference type="OrthoDB" id="1425061at2"/>
<proteinExistence type="predicted"/>
<feature type="transmembrane region" description="Helical" evidence="1">
    <location>
        <begin position="49"/>
        <end position="68"/>
    </location>
</feature>
<accession>A0A378I0Y6</accession>
<name>A0A378I0Y6_9GAMM</name>
<reference evidence="2 3" key="1">
    <citation type="submission" date="2018-06" db="EMBL/GenBank/DDBJ databases">
        <authorList>
            <consortium name="Pathogen Informatics"/>
            <person name="Doyle S."/>
        </authorList>
    </citation>
    <scope>NUCLEOTIDE SEQUENCE [LARGE SCALE GENOMIC DNA]</scope>
    <source>
        <strain evidence="2 3">NCTC13315</strain>
    </source>
</reference>
<sequence length="215" mass="24305">MDAIIFTGFIGFIVAICVGIGEFLLHFNAKDDRSQEPYQFMRTIPRRRLTAGHFISVLIAPLYLIGFWHFYKMLEPGGGFLPLAVAGLAGYSLIMDMAWLSSRAMLGAIMQGQKKLTNLTDVIRAYRLYGETLLEIVRFVMQVMSVGFIYLVWQGATYYPTWMIVFNPILILAALSILYAVFPKVGKYLMPGALHINYAIFFALSTYFAIRLKVG</sequence>
<feature type="transmembrane region" description="Helical" evidence="1">
    <location>
        <begin position="80"/>
        <end position="100"/>
    </location>
</feature>
<protein>
    <submittedName>
        <fullName evidence="2">Uncharacterized protein</fullName>
    </submittedName>
</protein>
<feature type="transmembrane region" description="Helical" evidence="1">
    <location>
        <begin position="6"/>
        <end position="28"/>
    </location>
</feature>
<keyword evidence="3" id="KW-1185">Reference proteome</keyword>